<evidence type="ECO:0000256" key="1">
    <source>
        <dbReference type="ARBA" id="ARBA00022612"/>
    </source>
</evidence>
<dbReference type="KEGG" id="ovb:NB640_06300"/>
<name>A0A9E9P5M6_9BURK</name>
<dbReference type="GO" id="GO:0051276">
    <property type="term" value="P:chromosome organization"/>
    <property type="evidence" value="ECO:0007669"/>
    <property type="project" value="InterPro"/>
</dbReference>
<protein>
    <submittedName>
        <fullName evidence="3">Terminase small subunit</fullName>
    </submittedName>
</protein>
<reference evidence="3" key="1">
    <citation type="journal article" date="2022" name="Front. Microbiol.">
        <title>New perspectives on an old grouping: The genomic and phenotypic variability of Oxalobacter formigenes and the implications for calcium oxalate stone prevention.</title>
        <authorList>
            <person name="Chmiel J.A."/>
            <person name="Carr C."/>
            <person name="Stuivenberg G.A."/>
            <person name="Venema R."/>
            <person name="Chanyi R.M."/>
            <person name="Al K.F."/>
            <person name="Giguere D."/>
            <person name="Say H."/>
            <person name="Akouris P.P."/>
            <person name="Dominguez Romero S.A."/>
            <person name="Kwong A."/>
            <person name="Tai V."/>
            <person name="Koval S.F."/>
            <person name="Razvi H."/>
            <person name="Bjazevic J."/>
            <person name="Burton J.P."/>
        </authorList>
    </citation>
    <scope>NUCLEOTIDE SEQUENCE</scope>
    <source>
        <strain evidence="3">WoOx3</strain>
    </source>
</reference>
<evidence type="ECO:0000256" key="2">
    <source>
        <dbReference type="ARBA" id="ARBA00023219"/>
    </source>
</evidence>
<accession>A0A9E9P5M6</accession>
<dbReference type="PANTHER" id="PTHR41328">
    <property type="entry name" value="TERMINASE SMALL SUBUNIT-RELATED"/>
    <property type="match status" value="1"/>
</dbReference>
<keyword evidence="4" id="KW-1185">Reference proteome</keyword>
<evidence type="ECO:0000313" key="3">
    <source>
        <dbReference type="EMBL" id="WAW11236.1"/>
    </source>
</evidence>
<dbReference type="Gene3D" id="1.10.10.1400">
    <property type="entry name" value="Terminase, small subunit, N-terminal DNA-binding domain, HTH motif"/>
    <property type="match status" value="1"/>
</dbReference>
<proteinExistence type="predicted"/>
<gene>
    <name evidence="3" type="ORF">NB640_06300</name>
</gene>
<dbReference type="EMBL" id="CP098242">
    <property type="protein sequence ID" value="WAW11236.1"/>
    <property type="molecule type" value="Genomic_DNA"/>
</dbReference>
<sequence length="178" mass="19979">MKKMTPKQKRFVEEYLIDLNATQAAIRAGYSEKTAGQIGEENLKKPEIANEIQRRTIERMKRTELSQDEVIEKLRDLVDICMGKKPIKVMTIVKNAREGTATSVEVEGAMFEPAAANRALELLGRHMRMFIDKVDLTSSDGSLTPVPSGMDAFYADIAGEALKEELIRRGLPTDIHEE</sequence>
<dbReference type="InterPro" id="IPR052404">
    <property type="entry name" value="SPP1-like_terminase"/>
</dbReference>
<dbReference type="Pfam" id="PF03592">
    <property type="entry name" value="Terminase_2"/>
    <property type="match status" value="1"/>
</dbReference>
<dbReference type="AlphaFoldDB" id="A0A9E9P5M6"/>
<keyword evidence="2" id="KW-0231">Viral genome packaging</keyword>
<organism evidence="3 4">
    <name type="scientific">Oxalobacter vibrioformis</name>
    <dbReference type="NCBI Taxonomy" id="933080"/>
    <lineage>
        <taxon>Bacteria</taxon>
        <taxon>Pseudomonadati</taxon>
        <taxon>Pseudomonadota</taxon>
        <taxon>Betaproteobacteria</taxon>
        <taxon>Burkholderiales</taxon>
        <taxon>Oxalobacteraceae</taxon>
        <taxon>Oxalobacter</taxon>
    </lineage>
</organism>
<dbReference type="RefSeq" id="WP_269310346.1">
    <property type="nucleotide sequence ID" value="NZ_CP098242.1"/>
</dbReference>
<dbReference type="Proteomes" id="UP001156215">
    <property type="component" value="Chromosome"/>
</dbReference>
<keyword evidence="1" id="KW-1188">Viral release from host cell</keyword>
<dbReference type="InterPro" id="IPR005335">
    <property type="entry name" value="Terminase_ssu"/>
</dbReference>
<dbReference type="InterPro" id="IPR038713">
    <property type="entry name" value="Terminase_Gp1_N_sf"/>
</dbReference>
<dbReference type="PANTHER" id="PTHR41328:SF2">
    <property type="entry name" value="TERMINASE SMALL SUBUNIT"/>
    <property type="match status" value="1"/>
</dbReference>
<evidence type="ECO:0000313" key="4">
    <source>
        <dbReference type="Proteomes" id="UP001156215"/>
    </source>
</evidence>